<protein>
    <submittedName>
        <fullName evidence="7">DUF1049 domain-containing protein</fullName>
    </submittedName>
</protein>
<evidence type="ECO:0000259" key="6">
    <source>
        <dbReference type="Pfam" id="PF06305"/>
    </source>
</evidence>
<evidence type="ECO:0000256" key="4">
    <source>
        <dbReference type="ARBA" id="ARBA00023136"/>
    </source>
</evidence>
<keyword evidence="2 5" id="KW-0812">Transmembrane</keyword>
<evidence type="ECO:0000256" key="1">
    <source>
        <dbReference type="ARBA" id="ARBA00022475"/>
    </source>
</evidence>
<sequence length="77" mass="8593">MRLVKNLSLLLVVLAVLVVTLLFSLENQQSVSLTFTGWSAPSLPVSFYVVVAFLLGLLLGPLWGVMIVRRNNKRPRK</sequence>
<feature type="transmembrane region" description="Helical" evidence="5">
    <location>
        <begin position="7"/>
        <end position="25"/>
    </location>
</feature>
<evidence type="ECO:0000256" key="5">
    <source>
        <dbReference type="SAM" id="Phobius"/>
    </source>
</evidence>
<keyword evidence="1" id="KW-1003">Cell membrane</keyword>
<keyword evidence="4 5" id="KW-0472">Membrane</keyword>
<reference evidence="7 8" key="1">
    <citation type="submission" date="2019-06" db="EMBL/GenBank/DDBJ databases">
        <title>Pseudomonas bimorpha sp. nov. isolated from bovine raw milk and skim milk concentrate.</title>
        <authorList>
            <person name="Hofmann K."/>
            <person name="Huptas C."/>
            <person name="Doll E."/>
            <person name="Scherer S."/>
            <person name="Wenning M."/>
        </authorList>
    </citation>
    <scope>NUCLEOTIDE SEQUENCE [LARGE SCALE GENOMIC DNA]</scope>
    <source>
        <strain evidence="7 8">DSM 17515</strain>
    </source>
</reference>
<dbReference type="GO" id="GO:0005886">
    <property type="term" value="C:plasma membrane"/>
    <property type="evidence" value="ECO:0007669"/>
    <property type="project" value="InterPro"/>
</dbReference>
<organism evidence="7 8">
    <name type="scientific">Pseudomonas grimontii</name>
    <dbReference type="NCBI Taxonomy" id="129847"/>
    <lineage>
        <taxon>Bacteria</taxon>
        <taxon>Pseudomonadati</taxon>
        <taxon>Pseudomonadota</taxon>
        <taxon>Gammaproteobacteria</taxon>
        <taxon>Pseudomonadales</taxon>
        <taxon>Pseudomonadaceae</taxon>
        <taxon>Pseudomonas</taxon>
    </lineage>
</organism>
<evidence type="ECO:0000313" key="8">
    <source>
        <dbReference type="Proteomes" id="UP000317267"/>
    </source>
</evidence>
<dbReference type="Proteomes" id="UP000317267">
    <property type="component" value="Unassembled WGS sequence"/>
</dbReference>
<feature type="domain" description="Lipopolysaccharide assembly protein A" evidence="6">
    <location>
        <begin position="26"/>
        <end position="72"/>
    </location>
</feature>
<comment type="caution">
    <text evidence="7">The sequence shown here is derived from an EMBL/GenBank/DDBJ whole genome shotgun (WGS) entry which is preliminary data.</text>
</comment>
<name>A0A5C5NLQ5_9PSED</name>
<dbReference type="AlphaFoldDB" id="A0A5C5NLQ5"/>
<dbReference type="Pfam" id="PF06305">
    <property type="entry name" value="LapA_dom"/>
    <property type="match status" value="1"/>
</dbReference>
<evidence type="ECO:0000256" key="3">
    <source>
        <dbReference type="ARBA" id="ARBA00022989"/>
    </source>
</evidence>
<dbReference type="InterPro" id="IPR010445">
    <property type="entry name" value="LapA_dom"/>
</dbReference>
<accession>A0A5C5NLQ5</accession>
<evidence type="ECO:0000256" key="2">
    <source>
        <dbReference type="ARBA" id="ARBA00022692"/>
    </source>
</evidence>
<proteinExistence type="predicted"/>
<evidence type="ECO:0000313" key="7">
    <source>
        <dbReference type="EMBL" id="TWR54059.1"/>
    </source>
</evidence>
<gene>
    <name evidence="7" type="ORF">FIV39_31160</name>
</gene>
<feature type="transmembrane region" description="Helical" evidence="5">
    <location>
        <begin position="45"/>
        <end position="68"/>
    </location>
</feature>
<keyword evidence="3 5" id="KW-1133">Transmembrane helix</keyword>
<dbReference type="EMBL" id="VFES01000035">
    <property type="protein sequence ID" value="TWR54059.1"/>
    <property type="molecule type" value="Genomic_DNA"/>
</dbReference>